<evidence type="ECO:0000313" key="2">
    <source>
        <dbReference type="EMBL" id="KAK9841791.1"/>
    </source>
</evidence>
<evidence type="ECO:0000313" key="3">
    <source>
        <dbReference type="Proteomes" id="UP001445335"/>
    </source>
</evidence>
<keyword evidence="1" id="KW-0732">Signal</keyword>
<dbReference type="EMBL" id="JALJOU010000010">
    <property type="protein sequence ID" value="KAK9841791.1"/>
    <property type="molecule type" value="Genomic_DNA"/>
</dbReference>
<accession>A0AAW1S7S3</accession>
<protein>
    <submittedName>
        <fullName evidence="2">Uncharacterized protein</fullName>
    </submittedName>
</protein>
<reference evidence="2 3" key="1">
    <citation type="journal article" date="2024" name="Nat. Commun.">
        <title>Phylogenomics reveals the evolutionary origins of lichenization in chlorophyte algae.</title>
        <authorList>
            <person name="Puginier C."/>
            <person name="Libourel C."/>
            <person name="Otte J."/>
            <person name="Skaloud P."/>
            <person name="Haon M."/>
            <person name="Grisel S."/>
            <person name="Petersen M."/>
            <person name="Berrin J.G."/>
            <person name="Delaux P.M."/>
            <person name="Dal Grande F."/>
            <person name="Keller J."/>
        </authorList>
    </citation>
    <scope>NUCLEOTIDE SEQUENCE [LARGE SCALE GENOMIC DNA]</scope>
    <source>
        <strain evidence="2 3">SAG 245.80</strain>
    </source>
</reference>
<gene>
    <name evidence="2" type="ORF">WJX81_003225</name>
</gene>
<organism evidence="2 3">
    <name type="scientific">Elliptochloris bilobata</name>
    <dbReference type="NCBI Taxonomy" id="381761"/>
    <lineage>
        <taxon>Eukaryota</taxon>
        <taxon>Viridiplantae</taxon>
        <taxon>Chlorophyta</taxon>
        <taxon>core chlorophytes</taxon>
        <taxon>Trebouxiophyceae</taxon>
        <taxon>Trebouxiophyceae incertae sedis</taxon>
        <taxon>Elliptochloris clade</taxon>
        <taxon>Elliptochloris</taxon>
    </lineage>
</organism>
<feature type="signal peptide" evidence="1">
    <location>
        <begin position="1"/>
        <end position="24"/>
    </location>
</feature>
<comment type="caution">
    <text evidence="2">The sequence shown here is derived from an EMBL/GenBank/DDBJ whole genome shotgun (WGS) entry which is preliminary data.</text>
</comment>
<evidence type="ECO:0000256" key="1">
    <source>
        <dbReference type="SAM" id="SignalP"/>
    </source>
</evidence>
<dbReference type="Proteomes" id="UP001445335">
    <property type="component" value="Unassembled WGS sequence"/>
</dbReference>
<name>A0AAW1S7S3_9CHLO</name>
<sequence length="131" mass="13654">MGPAHTLVTLAVWLLLSTAVSTSAARTRQLAQSYPGFPPVETARPAPPVSTSGNTQCYAAGNLLYCLAIQGVPAFFTCCQASDVDSATSDVDDGLCKQAQDPTIVIGCSGQAYFTNGYCCNKVPGYDPNNP</sequence>
<feature type="chain" id="PRO_5043721627" evidence="1">
    <location>
        <begin position="25"/>
        <end position="131"/>
    </location>
</feature>
<proteinExistence type="predicted"/>
<dbReference type="AlphaFoldDB" id="A0AAW1S7S3"/>
<keyword evidence="3" id="KW-1185">Reference proteome</keyword>